<name>A0A8H4IL05_9PEZI</name>
<accession>A0A8H4IL05</accession>
<evidence type="ECO:0008006" key="4">
    <source>
        <dbReference type="Google" id="ProtNLM"/>
    </source>
</evidence>
<evidence type="ECO:0000256" key="1">
    <source>
        <dbReference type="SAM" id="MobiDB-lite"/>
    </source>
</evidence>
<reference evidence="2" key="1">
    <citation type="submission" date="2020-04" db="EMBL/GenBank/DDBJ databases">
        <title>Genome Assembly and Annotation of Botryosphaeria dothidea sdau 11-99, a Latent Pathogen of Apple Fruit Ring Rot in China.</title>
        <authorList>
            <person name="Yu C."/>
            <person name="Diao Y."/>
            <person name="Lu Q."/>
            <person name="Zhao J."/>
            <person name="Cui S."/>
            <person name="Peng C."/>
            <person name="He B."/>
            <person name="Liu H."/>
        </authorList>
    </citation>
    <scope>NUCLEOTIDE SEQUENCE [LARGE SCALE GENOMIC DNA]</scope>
    <source>
        <strain evidence="2">Sdau11-99</strain>
    </source>
</reference>
<organism evidence="2 3">
    <name type="scientific">Botryosphaeria dothidea</name>
    <dbReference type="NCBI Taxonomy" id="55169"/>
    <lineage>
        <taxon>Eukaryota</taxon>
        <taxon>Fungi</taxon>
        <taxon>Dikarya</taxon>
        <taxon>Ascomycota</taxon>
        <taxon>Pezizomycotina</taxon>
        <taxon>Dothideomycetes</taxon>
        <taxon>Dothideomycetes incertae sedis</taxon>
        <taxon>Botryosphaeriales</taxon>
        <taxon>Botryosphaeriaceae</taxon>
        <taxon>Botryosphaeria</taxon>
    </lineage>
</organism>
<dbReference type="OrthoDB" id="5135333at2759"/>
<evidence type="ECO:0000313" key="3">
    <source>
        <dbReference type="Proteomes" id="UP000572817"/>
    </source>
</evidence>
<dbReference type="Proteomes" id="UP000572817">
    <property type="component" value="Unassembled WGS sequence"/>
</dbReference>
<protein>
    <recommendedName>
        <fullName evidence="4">Heterokaryon incompatibility protein</fullName>
    </recommendedName>
</protein>
<dbReference type="EMBL" id="WWBZ02000062">
    <property type="protein sequence ID" value="KAF4302774.1"/>
    <property type="molecule type" value="Genomic_DNA"/>
</dbReference>
<evidence type="ECO:0000313" key="2">
    <source>
        <dbReference type="EMBL" id="KAF4302774.1"/>
    </source>
</evidence>
<feature type="region of interest" description="Disordered" evidence="1">
    <location>
        <begin position="149"/>
        <end position="172"/>
    </location>
</feature>
<proteinExistence type="predicted"/>
<keyword evidence="3" id="KW-1185">Reference proteome</keyword>
<sequence length="320" mass="36374">MEDGSSRLVRPPVFDEYANLSDVLGAFTGAINLLDLNKSFGCPSYSTFHMPPKYLDVALLWQPAEAITRRTSSVNLSPHKSIVPPTWSWAGWIGEVQYEQTFDVRTDSTGGLVKLIGSGDKEERIGPLLHWCVCRKKLQARKIVPLHRRKGELGVPEPPDDQELPESRGETPDLPLSLLNGLDERHLIFRTSCARFKVGNYWNREETHLFLEQSNPEMSTVTSSEVHILDSSEKFVGNMKLHSPDALAKIQSCEREFIVISEAQYFGSEKRVDVRGFPLYNVMLIKWDTERNIAERRGLGKIYKHAWKRANPWDDVIVLG</sequence>
<gene>
    <name evidence="2" type="ORF">GTA08_BOTSDO08741</name>
</gene>
<comment type="caution">
    <text evidence="2">The sequence shown here is derived from an EMBL/GenBank/DDBJ whole genome shotgun (WGS) entry which is preliminary data.</text>
</comment>
<dbReference type="AlphaFoldDB" id="A0A8H4IL05"/>